<feature type="transmembrane region" description="Helical" evidence="5">
    <location>
        <begin position="193"/>
        <end position="212"/>
    </location>
</feature>
<proteinExistence type="predicted"/>
<comment type="caution">
    <text evidence="7">The sequence shown here is derived from an EMBL/GenBank/DDBJ whole genome shotgun (WGS) entry which is preliminary data.</text>
</comment>
<dbReference type="GO" id="GO:0005506">
    <property type="term" value="F:iron ion binding"/>
    <property type="evidence" value="ECO:0007669"/>
    <property type="project" value="InterPro"/>
</dbReference>
<dbReference type="InterPro" id="IPR006694">
    <property type="entry name" value="Fatty_acid_hydroxylase"/>
</dbReference>
<evidence type="ECO:0000256" key="2">
    <source>
        <dbReference type="ARBA" id="ARBA00022692"/>
    </source>
</evidence>
<feature type="transmembrane region" description="Helical" evidence="5">
    <location>
        <begin position="167"/>
        <end position="187"/>
    </location>
</feature>
<evidence type="ECO:0000313" key="7">
    <source>
        <dbReference type="EMBL" id="GGX33572.1"/>
    </source>
</evidence>
<keyword evidence="3 5" id="KW-1133">Transmembrane helix</keyword>
<evidence type="ECO:0000256" key="5">
    <source>
        <dbReference type="SAM" id="Phobius"/>
    </source>
</evidence>
<feature type="transmembrane region" description="Helical" evidence="5">
    <location>
        <begin position="109"/>
        <end position="130"/>
    </location>
</feature>
<protein>
    <submittedName>
        <fullName evidence="7">Sterol desaturase</fullName>
    </submittedName>
</protein>
<feature type="transmembrane region" description="Helical" evidence="5">
    <location>
        <begin position="32"/>
        <end position="54"/>
    </location>
</feature>
<name>A0A918JYI0_9FLAO</name>
<dbReference type="AlphaFoldDB" id="A0A918JYI0"/>
<dbReference type="PANTHER" id="PTHR11863">
    <property type="entry name" value="STEROL DESATURASE"/>
    <property type="match status" value="1"/>
</dbReference>
<dbReference type="EMBL" id="BMWS01000040">
    <property type="protein sequence ID" value="GGX33572.1"/>
    <property type="molecule type" value="Genomic_DNA"/>
</dbReference>
<dbReference type="Pfam" id="PF04116">
    <property type="entry name" value="FA_hydroxylase"/>
    <property type="match status" value="1"/>
</dbReference>
<keyword evidence="8" id="KW-1185">Reference proteome</keyword>
<dbReference type="InterPro" id="IPR050307">
    <property type="entry name" value="Sterol_Desaturase_Related"/>
</dbReference>
<dbReference type="GO" id="GO:0016020">
    <property type="term" value="C:membrane"/>
    <property type="evidence" value="ECO:0007669"/>
    <property type="project" value="UniProtKB-SubCell"/>
</dbReference>
<accession>A0A918JYI0</accession>
<feature type="domain" description="Fatty acid hydroxylase" evidence="6">
    <location>
        <begin position="118"/>
        <end position="256"/>
    </location>
</feature>
<comment type="subcellular location">
    <subcellularLocation>
        <location evidence="1">Membrane</location>
    </subcellularLocation>
</comment>
<evidence type="ECO:0000256" key="1">
    <source>
        <dbReference type="ARBA" id="ARBA00004370"/>
    </source>
</evidence>
<gene>
    <name evidence="7" type="ORF">GCM10007384_37820</name>
</gene>
<keyword evidence="2 5" id="KW-0812">Transmembrane</keyword>
<dbReference type="GO" id="GO:0016491">
    <property type="term" value="F:oxidoreductase activity"/>
    <property type="evidence" value="ECO:0007669"/>
    <property type="project" value="InterPro"/>
</dbReference>
<evidence type="ECO:0000256" key="3">
    <source>
        <dbReference type="ARBA" id="ARBA00022989"/>
    </source>
</evidence>
<sequence>MKHKILSSVVVPTLLILTGTFSYLTIQNNWNFEIVSYSIFLFTLIYILILERIIPLRQDWKPNKKSLWTDIKHLIFSTAIFDTLGKVFALSLVVYIQKHFFTTFTFWNSLPFFATYFIANLIGEFLPYLYHRISHKGYTNSYISLLLWKIHSIHHLPKSLNWFKTNWIHPINIFLNTFLKITPILLLGFNQEIIFLVGITHVVVAYMSHANIQTKTGFLDYLVVTPKIHHFHHSEKMEEAKNFGNISPIWDLLFGTYYNRKGTVEKIGVIEHSQTNYPEDKEYFKQLLFPLTTSKECCK</sequence>
<dbReference type="RefSeq" id="WP_027413814.1">
    <property type="nucleotide sequence ID" value="NZ_BMWS01000040.1"/>
</dbReference>
<keyword evidence="4 5" id="KW-0472">Membrane</keyword>
<reference evidence="7 8" key="1">
    <citation type="journal article" date="2014" name="Int. J. Syst. Evol. Microbiol.">
        <title>Complete genome sequence of Corynebacterium casei LMG S-19264T (=DSM 44701T), isolated from a smear-ripened cheese.</title>
        <authorList>
            <consortium name="US DOE Joint Genome Institute (JGI-PGF)"/>
            <person name="Walter F."/>
            <person name="Albersmeier A."/>
            <person name="Kalinowski J."/>
            <person name="Ruckert C."/>
        </authorList>
    </citation>
    <scope>NUCLEOTIDE SEQUENCE [LARGE SCALE GENOMIC DNA]</scope>
    <source>
        <strain evidence="7 8">KCTC 12285</strain>
    </source>
</reference>
<evidence type="ECO:0000259" key="6">
    <source>
        <dbReference type="Pfam" id="PF04116"/>
    </source>
</evidence>
<dbReference type="Proteomes" id="UP000601108">
    <property type="component" value="Unassembled WGS sequence"/>
</dbReference>
<evidence type="ECO:0000256" key="4">
    <source>
        <dbReference type="ARBA" id="ARBA00023136"/>
    </source>
</evidence>
<evidence type="ECO:0000313" key="8">
    <source>
        <dbReference type="Proteomes" id="UP000601108"/>
    </source>
</evidence>
<dbReference type="GO" id="GO:0008610">
    <property type="term" value="P:lipid biosynthetic process"/>
    <property type="evidence" value="ECO:0007669"/>
    <property type="project" value="InterPro"/>
</dbReference>
<feature type="transmembrane region" description="Helical" evidence="5">
    <location>
        <begin position="74"/>
        <end position="97"/>
    </location>
</feature>
<organism evidence="7 8">
    <name type="scientific">Aquimarina muelleri</name>
    <dbReference type="NCBI Taxonomy" id="279356"/>
    <lineage>
        <taxon>Bacteria</taxon>
        <taxon>Pseudomonadati</taxon>
        <taxon>Bacteroidota</taxon>
        <taxon>Flavobacteriia</taxon>
        <taxon>Flavobacteriales</taxon>
        <taxon>Flavobacteriaceae</taxon>
        <taxon>Aquimarina</taxon>
    </lineage>
</organism>